<dbReference type="EMBL" id="CAJNOC010001432">
    <property type="protein sequence ID" value="CAF0864383.1"/>
    <property type="molecule type" value="Genomic_DNA"/>
</dbReference>
<keyword evidence="2" id="KW-1185">Reference proteome</keyword>
<evidence type="ECO:0000313" key="2">
    <source>
        <dbReference type="Proteomes" id="UP000663879"/>
    </source>
</evidence>
<organism evidence="1 2">
    <name type="scientific">Brachionus calyciflorus</name>
    <dbReference type="NCBI Taxonomy" id="104777"/>
    <lineage>
        <taxon>Eukaryota</taxon>
        <taxon>Metazoa</taxon>
        <taxon>Spiralia</taxon>
        <taxon>Gnathifera</taxon>
        <taxon>Rotifera</taxon>
        <taxon>Eurotatoria</taxon>
        <taxon>Monogononta</taxon>
        <taxon>Pseudotrocha</taxon>
        <taxon>Ploima</taxon>
        <taxon>Brachionidae</taxon>
        <taxon>Brachionus</taxon>
    </lineage>
</organism>
<sequence>MRLNSTEIGLLILIVALCLRRLRLRYTYNGQFYCINGKPNKNECCQKIRSKAENSDEKPRKIINKLDDDYESISEELIANIPSFEVRFFSRFIKSYEKTESKHNAFSSILNKNPMVYPLVNSLVNEKKRTETEQSFVLVICR</sequence>
<evidence type="ECO:0000313" key="1">
    <source>
        <dbReference type="EMBL" id="CAF0864383.1"/>
    </source>
</evidence>
<protein>
    <submittedName>
        <fullName evidence="1">Uncharacterized protein</fullName>
    </submittedName>
</protein>
<dbReference type="Proteomes" id="UP000663879">
    <property type="component" value="Unassembled WGS sequence"/>
</dbReference>
<accession>A0A813XB80</accession>
<name>A0A813XB80_9BILA</name>
<proteinExistence type="predicted"/>
<gene>
    <name evidence="1" type="ORF">OXX778_LOCUS9605</name>
</gene>
<dbReference type="AlphaFoldDB" id="A0A813XB80"/>
<comment type="caution">
    <text evidence="1">The sequence shown here is derived from an EMBL/GenBank/DDBJ whole genome shotgun (WGS) entry which is preliminary data.</text>
</comment>
<reference evidence="1" key="1">
    <citation type="submission" date="2021-02" db="EMBL/GenBank/DDBJ databases">
        <authorList>
            <person name="Nowell W R."/>
        </authorList>
    </citation>
    <scope>NUCLEOTIDE SEQUENCE</scope>
    <source>
        <strain evidence="1">Ploen Becks lab</strain>
    </source>
</reference>